<proteinExistence type="predicted"/>
<dbReference type="PANTHER" id="PTHR43723:SF1">
    <property type="entry name" value="COBALT TRANSPORT PROTEIN CBIQ"/>
    <property type="match status" value="1"/>
</dbReference>
<dbReference type="EMBL" id="JADIMT010000030">
    <property type="protein sequence ID" value="MBO8435681.1"/>
    <property type="molecule type" value="Genomic_DNA"/>
</dbReference>
<dbReference type="GO" id="GO:0006824">
    <property type="term" value="P:cobalt ion transport"/>
    <property type="evidence" value="ECO:0007669"/>
    <property type="project" value="TreeGrafter"/>
</dbReference>
<dbReference type="AlphaFoldDB" id="A0A9D9H430"/>
<evidence type="ECO:0000313" key="6">
    <source>
        <dbReference type="EMBL" id="MBO8435681.1"/>
    </source>
</evidence>
<evidence type="ECO:0000256" key="3">
    <source>
        <dbReference type="ARBA" id="ARBA00022989"/>
    </source>
</evidence>
<feature type="transmembrane region" description="Helical" evidence="5">
    <location>
        <begin position="98"/>
        <end position="117"/>
    </location>
</feature>
<comment type="subcellular location">
    <subcellularLocation>
        <location evidence="1">Membrane</location>
        <topology evidence="1">Multi-pass membrane protein</topology>
    </subcellularLocation>
</comment>
<dbReference type="Proteomes" id="UP000823615">
    <property type="component" value="Unassembled WGS sequence"/>
</dbReference>
<organism evidence="6 7">
    <name type="scientific">Candidatus Ornithospirochaeta stercoripullorum</name>
    <dbReference type="NCBI Taxonomy" id="2840899"/>
    <lineage>
        <taxon>Bacteria</taxon>
        <taxon>Pseudomonadati</taxon>
        <taxon>Spirochaetota</taxon>
        <taxon>Spirochaetia</taxon>
        <taxon>Spirochaetales</taxon>
        <taxon>Spirochaetaceae</taxon>
        <taxon>Spirochaetaceae incertae sedis</taxon>
        <taxon>Candidatus Ornithospirochaeta</taxon>
    </lineage>
</organism>
<gene>
    <name evidence="6" type="ORF">IAA97_01705</name>
</gene>
<keyword evidence="2 5" id="KW-0812">Transmembrane</keyword>
<feature type="transmembrane region" description="Helical" evidence="5">
    <location>
        <begin position="12"/>
        <end position="38"/>
    </location>
</feature>
<feature type="transmembrane region" description="Helical" evidence="5">
    <location>
        <begin position="50"/>
        <end position="70"/>
    </location>
</feature>
<dbReference type="CDD" id="cd16914">
    <property type="entry name" value="EcfT"/>
    <property type="match status" value="1"/>
</dbReference>
<accession>A0A9D9H430</accession>
<reference evidence="6" key="2">
    <citation type="journal article" date="2021" name="PeerJ">
        <title>Extensive microbial diversity within the chicken gut microbiome revealed by metagenomics and culture.</title>
        <authorList>
            <person name="Gilroy R."/>
            <person name="Ravi A."/>
            <person name="Getino M."/>
            <person name="Pursley I."/>
            <person name="Horton D.L."/>
            <person name="Alikhan N.F."/>
            <person name="Baker D."/>
            <person name="Gharbi K."/>
            <person name="Hall N."/>
            <person name="Watson M."/>
            <person name="Adriaenssens E.M."/>
            <person name="Foster-Nyarko E."/>
            <person name="Jarju S."/>
            <person name="Secka A."/>
            <person name="Antonio M."/>
            <person name="Oren A."/>
            <person name="Chaudhuri R.R."/>
            <person name="La Ragione R."/>
            <person name="Hildebrand F."/>
            <person name="Pallen M.J."/>
        </authorList>
    </citation>
    <scope>NUCLEOTIDE SEQUENCE</scope>
    <source>
        <strain evidence="6">7293</strain>
    </source>
</reference>
<keyword evidence="3 5" id="KW-1133">Transmembrane helix</keyword>
<sequence>MRQINPSVKVITILLSALIISFSPSVFWNAAIIAICFVSLLVSGCISRKVLNVLLPATLASLSIFMALLLRGGSGEEAFESSGNFLVVSSSASNLNDALAVALRIYAYAFLGMLFSFTTDSQAFVYSLMQQCHLDAKFAYGVLAAWNLLPMIRREYSQIKLALAVRGLKIRPWSMKPLFTALVNAMHWAENVAMAMESKGFDENAERTYYLNLSVRYYDFLWAIFMIAVSMAWIWL</sequence>
<dbReference type="InterPro" id="IPR052770">
    <property type="entry name" value="Cobalt_transport_CbiQ"/>
</dbReference>
<evidence type="ECO:0000256" key="5">
    <source>
        <dbReference type="SAM" id="Phobius"/>
    </source>
</evidence>
<dbReference type="InterPro" id="IPR003339">
    <property type="entry name" value="ABC/ECF_trnsptr_transmembrane"/>
</dbReference>
<protein>
    <submittedName>
        <fullName evidence="6">Energy-coupling factor transporter transmembrane protein EcfT</fullName>
    </submittedName>
</protein>
<name>A0A9D9H430_9SPIO</name>
<feature type="transmembrane region" description="Helical" evidence="5">
    <location>
        <begin position="217"/>
        <end position="235"/>
    </location>
</feature>
<dbReference type="GO" id="GO:0043190">
    <property type="term" value="C:ATP-binding cassette (ABC) transporter complex"/>
    <property type="evidence" value="ECO:0007669"/>
    <property type="project" value="TreeGrafter"/>
</dbReference>
<reference evidence="6" key="1">
    <citation type="submission" date="2020-10" db="EMBL/GenBank/DDBJ databases">
        <authorList>
            <person name="Gilroy R."/>
        </authorList>
    </citation>
    <scope>NUCLEOTIDE SEQUENCE</scope>
    <source>
        <strain evidence="6">7293</strain>
    </source>
</reference>
<dbReference type="Pfam" id="PF02361">
    <property type="entry name" value="CbiQ"/>
    <property type="match status" value="1"/>
</dbReference>
<comment type="caution">
    <text evidence="6">The sequence shown here is derived from an EMBL/GenBank/DDBJ whole genome shotgun (WGS) entry which is preliminary data.</text>
</comment>
<evidence type="ECO:0000256" key="4">
    <source>
        <dbReference type="ARBA" id="ARBA00023136"/>
    </source>
</evidence>
<evidence type="ECO:0000256" key="1">
    <source>
        <dbReference type="ARBA" id="ARBA00004141"/>
    </source>
</evidence>
<keyword evidence="4 5" id="KW-0472">Membrane</keyword>
<evidence type="ECO:0000313" key="7">
    <source>
        <dbReference type="Proteomes" id="UP000823615"/>
    </source>
</evidence>
<evidence type="ECO:0000256" key="2">
    <source>
        <dbReference type="ARBA" id="ARBA00022692"/>
    </source>
</evidence>
<dbReference type="PANTHER" id="PTHR43723">
    <property type="entry name" value="COBALT TRANSPORT PROTEIN CBIQ"/>
    <property type="match status" value="1"/>
</dbReference>